<comment type="caution">
    <text evidence="1">The sequence shown here is derived from an EMBL/GenBank/DDBJ whole genome shotgun (WGS) entry which is preliminary data.</text>
</comment>
<reference evidence="1" key="1">
    <citation type="submission" date="2015-02" db="EMBL/GenBank/DDBJ databases">
        <authorList>
            <person name="Chooi Y.-H."/>
        </authorList>
    </citation>
    <scope>NUCLEOTIDE SEQUENCE [LARGE SCALE GENOMIC DNA]</scope>
    <source>
        <strain evidence="1">LAMA 915</strain>
    </source>
</reference>
<proteinExistence type="predicted"/>
<dbReference type="PATRIC" id="fig|1306953.7.peg.2230"/>
<dbReference type="Proteomes" id="UP000037446">
    <property type="component" value="Unassembled WGS sequence"/>
</dbReference>
<gene>
    <name evidence="1" type="ORF">J121_2156</name>
</gene>
<dbReference type="AlphaFoldDB" id="A0A0L1KAQ5"/>
<protein>
    <submittedName>
        <fullName evidence="1">Uncharacterized protein</fullName>
    </submittedName>
</protein>
<evidence type="ECO:0000313" key="1">
    <source>
        <dbReference type="EMBL" id="KNH01140.1"/>
    </source>
</evidence>
<dbReference type="STRING" id="1306953.J121_2156"/>
<sequence length="105" mass="10156">MQKMIDNIVFLAGAYAALAAGLGAGVGRVSPSIGPRLRHAFAGIAPLAAVLGMKLTEADSVTLHGVDLAAGGGLVVLGIAASVMAAKALPAAGRAAPAEDCLPIG</sequence>
<evidence type="ECO:0000313" key="2">
    <source>
        <dbReference type="Proteomes" id="UP000037446"/>
    </source>
</evidence>
<name>A0A0L1KAQ5_9SPHN</name>
<accession>A0A0L1KAQ5</accession>
<dbReference type="EMBL" id="JYNE01000027">
    <property type="protein sequence ID" value="KNH01140.1"/>
    <property type="molecule type" value="Genomic_DNA"/>
</dbReference>
<organism evidence="1 2">
    <name type="scientific">Qipengyuania citrea LAMA 915</name>
    <dbReference type="NCBI Taxonomy" id="1306953"/>
    <lineage>
        <taxon>Bacteria</taxon>
        <taxon>Pseudomonadati</taxon>
        <taxon>Pseudomonadota</taxon>
        <taxon>Alphaproteobacteria</taxon>
        <taxon>Sphingomonadales</taxon>
        <taxon>Erythrobacteraceae</taxon>
        <taxon>Qipengyuania</taxon>
    </lineage>
</organism>